<feature type="region of interest" description="Disordered" evidence="1">
    <location>
        <begin position="34"/>
        <end position="63"/>
    </location>
</feature>
<sequence>MAEISAHTGRAVEGPAAAFRRHLWEGRLAKRADWTGGGAIGSLSEKRRGGLHGASDVRADGPTQNPAIIRKFAAALFGIGELVAWRAV</sequence>
<evidence type="ECO:0000313" key="3">
    <source>
        <dbReference type="Proteomes" id="UP000062519"/>
    </source>
</evidence>
<gene>
    <name evidence="2" type="ORF">WS70_15395</name>
</gene>
<protein>
    <submittedName>
        <fullName evidence="2">Uncharacterized protein</fullName>
    </submittedName>
</protein>
<name>A0A1B4FHJ6_9BURK</name>
<evidence type="ECO:0000256" key="1">
    <source>
        <dbReference type="SAM" id="MobiDB-lite"/>
    </source>
</evidence>
<reference evidence="2 3" key="1">
    <citation type="submission" date="2015-12" db="EMBL/GenBank/DDBJ databases">
        <title>Diversity of Burkholderia near neighbor genomes.</title>
        <authorList>
            <person name="Sahl J."/>
            <person name="Wagner D."/>
            <person name="Keim P."/>
        </authorList>
    </citation>
    <scope>NUCLEOTIDE SEQUENCE [LARGE SCALE GENOMIC DNA]</scope>
    <source>
        <strain evidence="2 3">BDU6</strain>
    </source>
</reference>
<dbReference type="KEGG" id="buu:WS70_15395"/>
<dbReference type="EMBL" id="CP013386">
    <property type="protein sequence ID" value="AOJ03042.1"/>
    <property type="molecule type" value="Genomic_DNA"/>
</dbReference>
<proteinExistence type="predicted"/>
<accession>A0A1B4FHJ6</accession>
<dbReference type="AlphaFoldDB" id="A0A1B4FHJ6"/>
<organism evidence="2 3">
    <name type="scientific">Burkholderia mayonis</name>
    <dbReference type="NCBI Taxonomy" id="1385591"/>
    <lineage>
        <taxon>Bacteria</taxon>
        <taxon>Pseudomonadati</taxon>
        <taxon>Pseudomonadota</taxon>
        <taxon>Betaproteobacteria</taxon>
        <taxon>Burkholderiales</taxon>
        <taxon>Burkholderiaceae</taxon>
        <taxon>Burkholderia</taxon>
        <taxon>pseudomallei group</taxon>
    </lineage>
</organism>
<evidence type="ECO:0000313" key="2">
    <source>
        <dbReference type="EMBL" id="AOJ03042.1"/>
    </source>
</evidence>
<keyword evidence="3" id="KW-1185">Reference proteome</keyword>
<dbReference type="Proteomes" id="UP000062519">
    <property type="component" value="Chromosome 1"/>
</dbReference>